<evidence type="ECO:0008006" key="3">
    <source>
        <dbReference type="Google" id="ProtNLM"/>
    </source>
</evidence>
<gene>
    <name evidence="1" type="ORF">BaRGS_00021562</name>
</gene>
<protein>
    <recommendedName>
        <fullName evidence="3">Ribosomal protein S14</fullName>
    </recommendedName>
</protein>
<organism evidence="1 2">
    <name type="scientific">Batillaria attramentaria</name>
    <dbReference type="NCBI Taxonomy" id="370345"/>
    <lineage>
        <taxon>Eukaryota</taxon>
        <taxon>Metazoa</taxon>
        <taxon>Spiralia</taxon>
        <taxon>Lophotrochozoa</taxon>
        <taxon>Mollusca</taxon>
        <taxon>Gastropoda</taxon>
        <taxon>Caenogastropoda</taxon>
        <taxon>Sorbeoconcha</taxon>
        <taxon>Cerithioidea</taxon>
        <taxon>Batillariidae</taxon>
        <taxon>Batillaria</taxon>
    </lineage>
</organism>
<sequence>MAPVHSQLARLIKEERLVLLILLIAKKRKSKSKRRHRFWIHPIVRQRRSYGAFFHLVRELQMDGENKQNILARKTVPRSPFFAARQPCGMRKNRSSVRFLICRNGTANSPDLSRCRNVLMD</sequence>
<evidence type="ECO:0000313" key="2">
    <source>
        <dbReference type="Proteomes" id="UP001519460"/>
    </source>
</evidence>
<dbReference type="EMBL" id="JACVVK020000168">
    <property type="protein sequence ID" value="KAK7487210.1"/>
    <property type="molecule type" value="Genomic_DNA"/>
</dbReference>
<comment type="caution">
    <text evidence="1">The sequence shown here is derived from an EMBL/GenBank/DDBJ whole genome shotgun (WGS) entry which is preliminary data.</text>
</comment>
<dbReference type="Proteomes" id="UP001519460">
    <property type="component" value="Unassembled WGS sequence"/>
</dbReference>
<name>A0ABD0KKA5_9CAEN</name>
<dbReference type="AlphaFoldDB" id="A0ABD0KKA5"/>
<proteinExistence type="predicted"/>
<evidence type="ECO:0000313" key="1">
    <source>
        <dbReference type="EMBL" id="KAK7487210.1"/>
    </source>
</evidence>
<reference evidence="1 2" key="1">
    <citation type="journal article" date="2023" name="Sci. Data">
        <title>Genome assembly of the Korean intertidal mud-creeper Batillaria attramentaria.</title>
        <authorList>
            <person name="Patra A.K."/>
            <person name="Ho P.T."/>
            <person name="Jun S."/>
            <person name="Lee S.J."/>
            <person name="Kim Y."/>
            <person name="Won Y.J."/>
        </authorList>
    </citation>
    <scope>NUCLEOTIDE SEQUENCE [LARGE SCALE GENOMIC DNA]</scope>
    <source>
        <strain evidence="1">Wonlab-2016</strain>
    </source>
</reference>
<keyword evidence="2" id="KW-1185">Reference proteome</keyword>
<accession>A0ABD0KKA5</accession>